<evidence type="ECO:0000313" key="3">
    <source>
        <dbReference type="Proteomes" id="UP000193834"/>
    </source>
</evidence>
<dbReference type="STRING" id="1852522.SAMN06295960_1962"/>
<dbReference type="Pfam" id="PF00561">
    <property type="entry name" value="Abhydrolase_1"/>
    <property type="match status" value="1"/>
</dbReference>
<evidence type="ECO:0000313" key="2">
    <source>
        <dbReference type="EMBL" id="SMG34702.1"/>
    </source>
</evidence>
<dbReference type="InterPro" id="IPR052370">
    <property type="entry name" value="Meta-cleavage_hydrolase"/>
</dbReference>
<evidence type="ECO:0000259" key="1">
    <source>
        <dbReference type="Pfam" id="PF00561"/>
    </source>
</evidence>
<proteinExistence type="predicted"/>
<dbReference type="InterPro" id="IPR000073">
    <property type="entry name" value="AB_hydrolase_1"/>
</dbReference>
<gene>
    <name evidence="2" type="ORF">SAMN06295960_1962</name>
</gene>
<dbReference type="OrthoDB" id="5513277at2"/>
<dbReference type="SUPFAM" id="SSF53474">
    <property type="entry name" value="alpha/beta-Hydrolases"/>
    <property type="match status" value="1"/>
</dbReference>
<reference evidence="2 3" key="1">
    <citation type="submission" date="2017-04" db="EMBL/GenBank/DDBJ databases">
        <authorList>
            <person name="Afonso C.L."/>
            <person name="Miller P.J."/>
            <person name="Scott M.A."/>
            <person name="Spackman E."/>
            <person name="Goraichik I."/>
            <person name="Dimitrov K.M."/>
            <person name="Suarez D.L."/>
            <person name="Swayne D.E."/>
        </authorList>
    </citation>
    <scope>NUCLEOTIDE SEQUENCE [LARGE SCALE GENOMIC DNA]</scope>
    <source>
        <strain evidence="2 3">11</strain>
    </source>
</reference>
<dbReference type="PANTHER" id="PTHR43139">
    <property type="entry name" value="SI:DKEY-122A22.2"/>
    <property type="match status" value="1"/>
</dbReference>
<dbReference type="EMBL" id="FXAZ01000002">
    <property type="protein sequence ID" value="SMG34702.1"/>
    <property type="molecule type" value="Genomic_DNA"/>
</dbReference>
<feature type="domain" description="AB hydrolase-1" evidence="1">
    <location>
        <begin position="51"/>
        <end position="171"/>
    </location>
</feature>
<dbReference type="PANTHER" id="PTHR43139:SF52">
    <property type="entry name" value="SI:DKEY-122A22.2"/>
    <property type="match status" value="1"/>
</dbReference>
<dbReference type="InterPro" id="IPR029058">
    <property type="entry name" value="AB_hydrolase_fold"/>
</dbReference>
<dbReference type="AlphaFoldDB" id="A0A1X7K1N6"/>
<name>A0A1X7K1N6_9BACL</name>
<dbReference type="Gene3D" id="3.40.50.1820">
    <property type="entry name" value="alpha/beta hydrolase"/>
    <property type="match status" value="1"/>
</dbReference>
<dbReference type="Proteomes" id="UP000193834">
    <property type="component" value="Unassembled WGS sequence"/>
</dbReference>
<sequence length="302" mass="34096">MKRYKSRHGQNLIWDSYDRLVSSFGVAVEQKDVPTSFGSTHVIMAGSTSSPALLLLHGTGDNSAMMWIYNIRTLAEKFHVIAVDAIGGSGKSEPNANYSRQFEQATWLDEVLHELKLEKVNVAGVSYGAYLAYYYGIMRPEKVNRIVCMAGCITGSSSELMLRMIRAFLPEALFPTRGNTVRLLKKLSGPNAAVFLDHAELMDHWHSLLKYFNNRSMMKHKIKILQDEQFDIIRDRCLFLIGDSDMLSNYPAAIDRLKRLRMSYKIIAQAGHGINHEQAEQINDEIISFCRPEGTASDNTLN</sequence>
<dbReference type="RefSeq" id="WP_085494194.1">
    <property type="nucleotide sequence ID" value="NZ_FXAZ01000002.1"/>
</dbReference>
<organism evidence="2 3">
    <name type="scientific">Paenibacillus aquistagni</name>
    <dbReference type="NCBI Taxonomy" id="1852522"/>
    <lineage>
        <taxon>Bacteria</taxon>
        <taxon>Bacillati</taxon>
        <taxon>Bacillota</taxon>
        <taxon>Bacilli</taxon>
        <taxon>Bacillales</taxon>
        <taxon>Paenibacillaceae</taxon>
        <taxon>Paenibacillus</taxon>
    </lineage>
</organism>
<accession>A0A1X7K1N6</accession>
<keyword evidence="3" id="KW-1185">Reference proteome</keyword>
<protein>
    <submittedName>
        <fullName evidence="2">Pimeloyl-ACP methyl ester carboxylesterase</fullName>
    </submittedName>
</protein>